<comment type="caution">
    <text evidence="2">The sequence shown here is derived from an EMBL/GenBank/DDBJ whole genome shotgun (WGS) entry which is preliminary data.</text>
</comment>
<name>A0A2M8LZ78_9ACTN</name>
<evidence type="ECO:0000313" key="2">
    <source>
        <dbReference type="EMBL" id="PJE97235.1"/>
    </source>
</evidence>
<evidence type="ECO:0000313" key="3">
    <source>
        <dbReference type="Proteomes" id="UP000230407"/>
    </source>
</evidence>
<organism evidence="2 3">
    <name type="scientific">Streptomyces carminius</name>
    <dbReference type="NCBI Taxonomy" id="2665496"/>
    <lineage>
        <taxon>Bacteria</taxon>
        <taxon>Bacillati</taxon>
        <taxon>Actinomycetota</taxon>
        <taxon>Actinomycetes</taxon>
        <taxon>Kitasatosporales</taxon>
        <taxon>Streptomycetaceae</taxon>
        <taxon>Streptomyces</taxon>
    </lineage>
</organism>
<dbReference type="EMBL" id="PGGW01000045">
    <property type="protein sequence ID" value="PJE97235.1"/>
    <property type="molecule type" value="Genomic_DNA"/>
</dbReference>
<keyword evidence="3" id="KW-1185">Reference proteome</keyword>
<sequence length="97" mass="10107">MEPTGPALGERRAELPRFCNELRASLHRVSGGSPVAPGTVPGERARRGRAHRRTGASGAPVIAQVPEVLLVRGGCGWEVVQAAPSEAVSDVVCSDLL</sequence>
<dbReference type="Proteomes" id="UP000230407">
    <property type="component" value="Unassembled WGS sequence"/>
</dbReference>
<evidence type="ECO:0000256" key="1">
    <source>
        <dbReference type="SAM" id="MobiDB-lite"/>
    </source>
</evidence>
<feature type="region of interest" description="Disordered" evidence="1">
    <location>
        <begin position="29"/>
        <end position="58"/>
    </location>
</feature>
<proteinExistence type="predicted"/>
<protein>
    <submittedName>
        <fullName evidence="2">Uncharacterized protein</fullName>
    </submittedName>
</protein>
<accession>A0A2M8LZ78</accession>
<reference evidence="2 3" key="1">
    <citation type="submission" date="2017-11" db="EMBL/GenBank/DDBJ databases">
        <title>Streptomyces carmine sp. nov., a novel actinomycete isolated from Sophora alopecuroides in Xinjiang, China.</title>
        <authorList>
            <person name="Wang Y."/>
            <person name="Luo X."/>
            <person name="Wan C."/>
            <person name="Zhang L."/>
        </authorList>
    </citation>
    <scope>NUCLEOTIDE SEQUENCE [LARGE SCALE GENOMIC DNA]</scope>
    <source>
        <strain evidence="2 3">TRM SA0054</strain>
    </source>
</reference>
<dbReference type="AlphaFoldDB" id="A0A2M8LZ78"/>
<gene>
    <name evidence="2" type="ORF">CUT44_13325</name>
</gene>